<keyword evidence="2" id="KW-1185">Reference proteome</keyword>
<protein>
    <submittedName>
        <fullName evidence="1">Uncharacterized protein</fullName>
    </submittedName>
</protein>
<name>A0ABQ0BEK7_9FIRM</name>
<sequence length="55" mass="6423">MEKYLKALNGISYSDWIKLKSGVDRKFEMQKGEFEKKLKLANPDETIKLIQSQFG</sequence>
<proteinExistence type="predicted"/>
<dbReference type="Proteomes" id="UP001600943">
    <property type="component" value="Unassembled WGS sequence"/>
</dbReference>
<comment type="caution">
    <text evidence="1">The sequence shown here is derived from an EMBL/GenBank/DDBJ whole genome shotgun (WGS) entry which is preliminary data.</text>
</comment>
<dbReference type="RefSeq" id="WP_226984486.1">
    <property type="nucleotide sequence ID" value="NZ_BAABYW010000001.1"/>
</dbReference>
<gene>
    <name evidence="1" type="ORF">K040078D81_40040</name>
</gene>
<evidence type="ECO:0000313" key="1">
    <source>
        <dbReference type="EMBL" id="GAA6409887.1"/>
    </source>
</evidence>
<accession>A0ABQ0BEK7</accession>
<evidence type="ECO:0000313" key="2">
    <source>
        <dbReference type="Proteomes" id="UP001600943"/>
    </source>
</evidence>
<dbReference type="EMBL" id="BAABYW010000001">
    <property type="protein sequence ID" value="GAA6409887.1"/>
    <property type="molecule type" value="Genomic_DNA"/>
</dbReference>
<organism evidence="1 2">
    <name type="scientific">Blautia hominis</name>
    <dbReference type="NCBI Taxonomy" id="2025493"/>
    <lineage>
        <taxon>Bacteria</taxon>
        <taxon>Bacillati</taxon>
        <taxon>Bacillota</taxon>
        <taxon>Clostridia</taxon>
        <taxon>Lachnospirales</taxon>
        <taxon>Lachnospiraceae</taxon>
        <taxon>Blautia</taxon>
    </lineage>
</organism>
<reference evidence="1 2" key="1">
    <citation type="submission" date="2024-04" db="EMBL/GenBank/DDBJ databases">
        <title>Defined microbial consortia suppress multidrug-resistant proinflammatory Enterobacteriaceae via ecological control.</title>
        <authorList>
            <person name="Furuichi M."/>
            <person name="Kawaguchi T."/>
            <person name="Pust M."/>
            <person name="Yasuma K."/>
            <person name="Plichta D."/>
            <person name="Hasegawa N."/>
            <person name="Ohya T."/>
            <person name="Bhattarai S."/>
            <person name="Sasajima S."/>
            <person name="Aoto Y."/>
            <person name="Tuganbaev T."/>
            <person name="Yaginuma M."/>
            <person name="Ueda M."/>
            <person name="Okahashi N."/>
            <person name="Amafuji K."/>
            <person name="Kiridooshi Y."/>
            <person name="Sugita K."/>
            <person name="Strazar M."/>
            <person name="Skelly A."/>
            <person name="Suda W."/>
            <person name="Hattori M."/>
            <person name="Nakamoto N."/>
            <person name="Caballero S."/>
            <person name="Norman J."/>
            <person name="Olle B."/>
            <person name="Tanoue T."/>
            <person name="Arita M."/>
            <person name="Bucci V."/>
            <person name="Atarashi K."/>
            <person name="Xavier R."/>
            <person name="Honda K."/>
        </authorList>
    </citation>
    <scope>NUCLEOTIDE SEQUENCE [LARGE SCALE GENOMIC DNA]</scope>
    <source>
        <strain evidence="2">k04-0078-D8-1</strain>
    </source>
</reference>